<dbReference type="GO" id="GO:0050291">
    <property type="term" value="F:sphingosine N-acyltransferase activity"/>
    <property type="evidence" value="ECO:0007669"/>
    <property type="project" value="InterPro"/>
</dbReference>
<evidence type="ECO:0000256" key="1">
    <source>
        <dbReference type="ARBA" id="ARBA00004477"/>
    </source>
</evidence>
<dbReference type="PANTHER" id="PTHR12560">
    <property type="entry name" value="LONGEVITY ASSURANCE FACTOR 1 LAG1"/>
    <property type="match status" value="1"/>
</dbReference>
<evidence type="ECO:0000313" key="3">
    <source>
        <dbReference type="EMBL" id="KAG5521307.1"/>
    </source>
</evidence>
<comment type="caution">
    <text evidence="3">The sequence shown here is derived from an EMBL/GenBank/DDBJ whole genome shotgun (WGS) entry which is preliminary data.</text>
</comment>
<gene>
    <name evidence="3" type="ORF">RHGRI_033753</name>
</gene>
<feature type="region of interest" description="Disordered" evidence="2">
    <location>
        <begin position="248"/>
        <end position="281"/>
    </location>
</feature>
<dbReference type="PANTHER" id="PTHR12560:SF49">
    <property type="entry name" value="CERAMIDE SYNTHASE 1 LOH3"/>
    <property type="match status" value="1"/>
</dbReference>
<reference evidence="3" key="1">
    <citation type="submission" date="2020-08" db="EMBL/GenBank/DDBJ databases">
        <title>Plant Genome Project.</title>
        <authorList>
            <person name="Zhang R.-G."/>
        </authorList>
    </citation>
    <scope>NUCLEOTIDE SEQUENCE</scope>
    <source>
        <strain evidence="3">WSP0</strain>
        <tissue evidence="3">Leaf</tissue>
    </source>
</reference>
<sequence>MGISELVRSIDWEHESYPEYQHFAVIPFFALFFPTVRFFLDRFVFEKVGTRLIFGNGQQTIAVETYERKKKIRKFKESAWKCVYFLSAELLVLFVTYDEPWFTNTSYFWVGPGKQAWPDQKIKLKLKTVYMFARVGSVILALHDATDVFLEVGKMSKYRGAETLASTLKVKTNTKIDHYNNLQLWLDMREETEANNNGKKDGSAPLQLGEILGFAFVKERRGWLKRSPSPARGVMMIDVVMSDGERVEDDRRQEMIGLSSFKSDDRTDSSSNWRRQTDRER</sequence>
<evidence type="ECO:0000256" key="2">
    <source>
        <dbReference type="SAM" id="MobiDB-lite"/>
    </source>
</evidence>
<dbReference type="AlphaFoldDB" id="A0AAV6HY15"/>
<accession>A0AAV6HY15</accession>
<dbReference type="Proteomes" id="UP000823749">
    <property type="component" value="Chromosome 12"/>
</dbReference>
<keyword evidence="4" id="KW-1185">Reference proteome</keyword>
<comment type="subcellular location">
    <subcellularLocation>
        <location evidence="1">Endoplasmic reticulum membrane</location>
        <topology evidence="1">Multi-pass membrane protein</topology>
    </subcellularLocation>
</comment>
<dbReference type="InterPro" id="IPR016439">
    <property type="entry name" value="Lag1/Lac1-like"/>
</dbReference>
<organism evidence="3 4">
    <name type="scientific">Rhododendron griersonianum</name>
    <dbReference type="NCBI Taxonomy" id="479676"/>
    <lineage>
        <taxon>Eukaryota</taxon>
        <taxon>Viridiplantae</taxon>
        <taxon>Streptophyta</taxon>
        <taxon>Embryophyta</taxon>
        <taxon>Tracheophyta</taxon>
        <taxon>Spermatophyta</taxon>
        <taxon>Magnoliopsida</taxon>
        <taxon>eudicotyledons</taxon>
        <taxon>Gunneridae</taxon>
        <taxon>Pentapetalae</taxon>
        <taxon>asterids</taxon>
        <taxon>Ericales</taxon>
        <taxon>Ericaceae</taxon>
        <taxon>Ericoideae</taxon>
        <taxon>Rhodoreae</taxon>
        <taxon>Rhododendron</taxon>
    </lineage>
</organism>
<proteinExistence type="predicted"/>
<dbReference type="GO" id="GO:0046513">
    <property type="term" value="P:ceramide biosynthetic process"/>
    <property type="evidence" value="ECO:0007669"/>
    <property type="project" value="InterPro"/>
</dbReference>
<dbReference type="GO" id="GO:0005789">
    <property type="term" value="C:endoplasmic reticulum membrane"/>
    <property type="evidence" value="ECO:0007669"/>
    <property type="project" value="UniProtKB-SubCell"/>
</dbReference>
<protein>
    <submittedName>
        <fullName evidence="3">Uncharacterized protein</fullName>
    </submittedName>
</protein>
<name>A0AAV6HY15_9ERIC</name>
<dbReference type="EMBL" id="JACTNZ010000012">
    <property type="protein sequence ID" value="KAG5521307.1"/>
    <property type="molecule type" value="Genomic_DNA"/>
</dbReference>
<evidence type="ECO:0000313" key="4">
    <source>
        <dbReference type="Proteomes" id="UP000823749"/>
    </source>
</evidence>